<dbReference type="EMBL" id="LWDX02052575">
    <property type="protein sequence ID" value="OEL19800.1"/>
    <property type="molecule type" value="Genomic_DNA"/>
</dbReference>
<evidence type="ECO:0000256" key="1">
    <source>
        <dbReference type="SAM" id="MobiDB-lite"/>
    </source>
</evidence>
<keyword evidence="3" id="KW-1185">Reference proteome</keyword>
<dbReference type="Proteomes" id="UP000095767">
    <property type="component" value="Unassembled WGS sequence"/>
</dbReference>
<sequence>MLRQDKRSAVAKHPRDLALVAMDLLQRGAGDADAKHAPSPSAVPWSRSTRSSRPDDHGAAGRHHLGLPSNNDYLGCTDKLESATTVCWASTVDEQDELVKAVLAEVWEAMRRYFLVRAILEDMIGIVISPVPKKFTLRYCRLDYDALARTIPVCRALVRKFKNQVIVDSDNVYSECAGRLGKNAAAECWGYVLDDDEVAKVVSREVGEVFQRVNLVRTVIEQMLYLDYFLDTAGMDV</sequence>
<dbReference type="OrthoDB" id="10585572at2759"/>
<feature type="region of interest" description="Disordered" evidence="1">
    <location>
        <begin position="30"/>
        <end position="64"/>
    </location>
</feature>
<dbReference type="AlphaFoldDB" id="A0A1E5V3S5"/>
<protein>
    <submittedName>
        <fullName evidence="2">Uncharacterized protein</fullName>
    </submittedName>
</protein>
<name>A0A1E5V3S5_9POAL</name>
<reference evidence="2 3" key="1">
    <citation type="submission" date="2016-09" db="EMBL/GenBank/DDBJ databases">
        <title>The draft genome of Dichanthelium oligosanthes: A C3 panicoid grass species.</title>
        <authorList>
            <person name="Studer A.J."/>
            <person name="Schnable J.C."/>
            <person name="Brutnell T.P."/>
        </authorList>
    </citation>
    <scope>NUCLEOTIDE SEQUENCE [LARGE SCALE GENOMIC DNA]</scope>
    <source>
        <strain evidence="3">cv. Kellogg 1175</strain>
        <tissue evidence="2">Leaf</tissue>
    </source>
</reference>
<comment type="caution">
    <text evidence="2">The sequence shown here is derived from an EMBL/GenBank/DDBJ whole genome shotgun (WGS) entry which is preliminary data.</text>
</comment>
<proteinExistence type="predicted"/>
<evidence type="ECO:0000313" key="3">
    <source>
        <dbReference type="Proteomes" id="UP000095767"/>
    </source>
</evidence>
<gene>
    <name evidence="2" type="ORF">BAE44_0019181</name>
</gene>
<evidence type="ECO:0000313" key="2">
    <source>
        <dbReference type="EMBL" id="OEL19800.1"/>
    </source>
</evidence>
<accession>A0A1E5V3S5</accession>
<organism evidence="2 3">
    <name type="scientific">Dichanthelium oligosanthes</name>
    <dbReference type="NCBI Taxonomy" id="888268"/>
    <lineage>
        <taxon>Eukaryota</taxon>
        <taxon>Viridiplantae</taxon>
        <taxon>Streptophyta</taxon>
        <taxon>Embryophyta</taxon>
        <taxon>Tracheophyta</taxon>
        <taxon>Spermatophyta</taxon>
        <taxon>Magnoliopsida</taxon>
        <taxon>Liliopsida</taxon>
        <taxon>Poales</taxon>
        <taxon>Poaceae</taxon>
        <taxon>PACMAD clade</taxon>
        <taxon>Panicoideae</taxon>
        <taxon>Panicodae</taxon>
        <taxon>Paniceae</taxon>
        <taxon>Dichantheliinae</taxon>
        <taxon>Dichanthelium</taxon>
    </lineage>
</organism>